<evidence type="ECO:0000259" key="3">
    <source>
        <dbReference type="SMART" id="SM00906"/>
    </source>
</evidence>
<name>A0ABR4M5K8_9EURO</name>
<organism evidence="4 5">
    <name type="scientific">Aspergillus lucknowensis</name>
    <dbReference type="NCBI Taxonomy" id="176173"/>
    <lineage>
        <taxon>Eukaryota</taxon>
        <taxon>Fungi</taxon>
        <taxon>Dikarya</taxon>
        <taxon>Ascomycota</taxon>
        <taxon>Pezizomycotina</taxon>
        <taxon>Eurotiomycetes</taxon>
        <taxon>Eurotiomycetidae</taxon>
        <taxon>Eurotiales</taxon>
        <taxon>Aspergillaceae</taxon>
        <taxon>Aspergillus</taxon>
        <taxon>Aspergillus subgen. Nidulantes</taxon>
    </lineage>
</organism>
<feature type="region of interest" description="Disordered" evidence="2">
    <location>
        <begin position="417"/>
        <end position="456"/>
    </location>
</feature>
<gene>
    <name evidence="4" type="ORF">BJX67DRAFT_90196</name>
</gene>
<feature type="domain" description="Xylanolytic transcriptional activator regulatory" evidence="3">
    <location>
        <begin position="20"/>
        <end position="93"/>
    </location>
</feature>
<protein>
    <recommendedName>
        <fullName evidence="3">Xylanolytic transcriptional activator regulatory domain-containing protein</fullName>
    </recommendedName>
</protein>
<dbReference type="PANTHER" id="PTHR47654:SF5">
    <property type="entry name" value="TRANSCRIPTION FACTOR DOMAIN-CONTAINING PROTEIN"/>
    <property type="match status" value="1"/>
</dbReference>
<reference evidence="4 5" key="1">
    <citation type="submission" date="2024-07" db="EMBL/GenBank/DDBJ databases">
        <title>Section-level genome sequencing and comparative genomics of Aspergillus sections Usti and Cavernicolus.</title>
        <authorList>
            <consortium name="Lawrence Berkeley National Laboratory"/>
            <person name="Nybo J.L."/>
            <person name="Vesth T.C."/>
            <person name="Theobald S."/>
            <person name="Frisvad J.C."/>
            <person name="Larsen T.O."/>
            <person name="Kjaerboelling I."/>
            <person name="Rothschild-Mancinelli K."/>
            <person name="Lyhne E.K."/>
            <person name="Kogle M.E."/>
            <person name="Barry K."/>
            <person name="Clum A."/>
            <person name="Na H."/>
            <person name="Ledsgaard L."/>
            <person name="Lin J."/>
            <person name="Lipzen A."/>
            <person name="Kuo A."/>
            <person name="Riley R."/>
            <person name="Mondo S."/>
            <person name="Labutti K."/>
            <person name="Haridas S."/>
            <person name="Pangalinan J."/>
            <person name="Salamov A.A."/>
            <person name="Simmons B.A."/>
            <person name="Magnuson J.K."/>
            <person name="Chen J."/>
            <person name="Drula E."/>
            <person name="Henrissat B."/>
            <person name="Wiebenga A."/>
            <person name="Lubbers R.J."/>
            <person name="Gomes A.C."/>
            <person name="Macurrencykelacurrency M.R."/>
            <person name="Stajich J."/>
            <person name="Grigoriev I.V."/>
            <person name="Mortensen U.H."/>
            <person name="De Vries R.P."/>
            <person name="Baker S.E."/>
            <person name="Andersen M.R."/>
        </authorList>
    </citation>
    <scope>NUCLEOTIDE SEQUENCE [LARGE SCALE GENOMIC DNA]</scope>
    <source>
        <strain evidence="4 5">CBS 449.75</strain>
    </source>
</reference>
<dbReference type="Proteomes" id="UP001610432">
    <property type="component" value="Unassembled WGS sequence"/>
</dbReference>
<dbReference type="CDD" id="cd12148">
    <property type="entry name" value="fungal_TF_MHR"/>
    <property type="match status" value="1"/>
</dbReference>
<accession>A0ABR4M5K8</accession>
<sequence>MQIHGLASFYLLATGHLNRAWRLCSDAVREAISLGIHLEIIGPCLSGLSKETRYHIWWSLCTLEHRLSVMTGRPCLTAHDVGTVPMPAPFDGRHFPTAECSQVPIPENQNSSYKVAKPNNVGSNPSPLYFVELARLISRARKMMSNLYSPAGMQQPPSIQRRIMVDLVNELDTWSTDLPKELDISATLKADGPLAWQRRSLSVHYYSTMVAMTRPSLDLPVLRQGDERAREPSQTPRDLATECVDSAIHVIRLLTDGAQDPAALRKESPWWCVLHFLVQATAVLGIEMQYSCRHVGRGRANMIKQSAFRALAWLLELSKDGDESAGKAWQKYEPLISRHSAGLPADTTVQNRDPGEKVDRKSTATPDPTSQPSQSGPAQPNNPTDTPFLGESPPGCMVPIDTPAGLTQQETLNNLYLSPWPTTVDEPDSFTSNYHDRTADNDDYQNDVDSYGSYSN</sequence>
<dbReference type="RefSeq" id="XP_070890837.1">
    <property type="nucleotide sequence ID" value="XM_071035605.1"/>
</dbReference>
<dbReference type="InterPro" id="IPR007219">
    <property type="entry name" value="XnlR_reg_dom"/>
</dbReference>
<dbReference type="Pfam" id="PF04082">
    <property type="entry name" value="Fungal_trans"/>
    <property type="match status" value="1"/>
</dbReference>
<dbReference type="GeneID" id="98150677"/>
<evidence type="ECO:0000313" key="5">
    <source>
        <dbReference type="Proteomes" id="UP001610432"/>
    </source>
</evidence>
<dbReference type="SMART" id="SM00906">
    <property type="entry name" value="Fungal_trans"/>
    <property type="match status" value="1"/>
</dbReference>
<keyword evidence="1" id="KW-0539">Nucleus</keyword>
<evidence type="ECO:0000313" key="4">
    <source>
        <dbReference type="EMBL" id="KAL2871858.1"/>
    </source>
</evidence>
<evidence type="ECO:0000256" key="1">
    <source>
        <dbReference type="ARBA" id="ARBA00023242"/>
    </source>
</evidence>
<dbReference type="PANTHER" id="PTHR47654">
    <property type="entry name" value="ZN(II)2CYS6 TRANSCRIPTION FACTOR (EUROFUNG)-RELATED"/>
    <property type="match status" value="1"/>
</dbReference>
<feature type="compositionally biased region" description="Polar residues" evidence="2">
    <location>
        <begin position="363"/>
        <end position="385"/>
    </location>
</feature>
<keyword evidence="5" id="KW-1185">Reference proteome</keyword>
<dbReference type="EMBL" id="JBFXLQ010000002">
    <property type="protein sequence ID" value="KAL2871858.1"/>
    <property type="molecule type" value="Genomic_DNA"/>
</dbReference>
<comment type="caution">
    <text evidence="4">The sequence shown here is derived from an EMBL/GenBank/DDBJ whole genome shotgun (WGS) entry which is preliminary data.</text>
</comment>
<dbReference type="InterPro" id="IPR053230">
    <property type="entry name" value="Trans_reg_galc"/>
</dbReference>
<evidence type="ECO:0000256" key="2">
    <source>
        <dbReference type="SAM" id="MobiDB-lite"/>
    </source>
</evidence>
<proteinExistence type="predicted"/>
<feature type="compositionally biased region" description="Basic and acidic residues" evidence="2">
    <location>
        <begin position="353"/>
        <end position="362"/>
    </location>
</feature>
<feature type="region of interest" description="Disordered" evidence="2">
    <location>
        <begin position="340"/>
        <end position="403"/>
    </location>
</feature>